<dbReference type="InterPro" id="IPR012944">
    <property type="entry name" value="SusD_RagB_dom"/>
</dbReference>
<keyword evidence="5" id="KW-0998">Cell outer membrane</keyword>
<dbReference type="SUPFAM" id="SSF48452">
    <property type="entry name" value="TPR-like"/>
    <property type="match status" value="1"/>
</dbReference>
<name>A0A081PLB5_9SPHI</name>
<dbReference type="Pfam" id="PF14322">
    <property type="entry name" value="SusD-like_3"/>
    <property type="match status" value="1"/>
</dbReference>
<comment type="subcellular location">
    <subcellularLocation>
        <location evidence="1">Cell outer membrane</location>
    </subcellularLocation>
</comment>
<evidence type="ECO:0000256" key="1">
    <source>
        <dbReference type="ARBA" id="ARBA00004442"/>
    </source>
</evidence>
<dbReference type="Gene3D" id="1.25.40.390">
    <property type="match status" value="1"/>
</dbReference>
<dbReference type="Pfam" id="PF07980">
    <property type="entry name" value="SusD_RagB"/>
    <property type="match status" value="1"/>
</dbReference>
<dbReference type="eggNOG" id="COG1834">
    <property type="taxonomic scope" value="Bacteria"/>
</dbReference>
<evidence type="ECO:0000259" key="6">
    <source>
        <dbReference type="Pfam" id="PF07980"/>
    </source>
</evidence>
<evidence type="ECO:0000256" key="3">
    <source>
        <dbReference type="ARBA" id="ARBA00022729"/>
    </source>
</evidence>
<evidence type="ECO:0000256" key="2">
    <source>
        <dbReference type="ARBA" id="ARBA00006275"/>
    </source>
</evidence>
<dbReference type="EMBL" id="JNFF01000015">
    <property type="protein sequence ID" value="KEQ31488.1"/>
    <property type="molecule type" value="Genomic_DNA"/>
</dbReference>
<keyword evidence="4" id="KW-0472">Membrane</keyword>
<dbReference type="RefSeq" id="WP_051759529.1">
    <property type="nucleotide sequence ID" value="NZ_JNFF01000015.1"/>
</dbReference>
<evidence type="ECO:0000259" key="7">
    <source>
        <dbReference type="Pfam" id="PF14322"/>
    </source>
</evidence>
<dbReference type="OrthoDB" id="630434at2"/>
<dbReference type="PROSITE" id="PS51257">
    <property type="entry name" value="PROKAR_LIPOPROTEIN"/>
    <property type="match status" value="1"/>
</dbReference>
<dbReference type="AlphaFoldDB" id="A0A081PLB5"/>
<evidence type="ECO:0000256" key="5">
    <source>
        <dbReference type="ARBA" id="ARBA00023237"/>
    </source>
</evidence>
<comment type="similarity">
    <text evidence="2">Belongs to the SusD family.</text>
</comment>
<dbReference type="InterPro" id="IPR033985">
    <property type="entry name" value="SusD-like_N"/>
</dbReference>
<gene>
    <name evidence="8" type="ORF">N180_10905</name>
</gene>
<organism evidence="8 9">
    <name type="scientific">Pedobacter antarcticus 4BY</name>
    <dbReference type="NCBI Taxonomy" id="1358423"/>
    <lineage>
        <taxon>Bacteria</taxon>
        <taxon>Pseudomonadati</taxon>
        <taxon>Bacteroidota</taxon>
        <taxon>Sphingobacteriia</taxon>
        <taxon>Sphingobacteriales</taxon>
        <taxon>Sphingobacteriaceae</taxon>
        <taxon>Pedobacter</taxon>
    </lineage>
</organism>
<keyword evidence="9" id="KW-1185">Reference proteome</keyword>
<reference evidence="8 9" key="1">
    <citation type="journal article" date="1992" name="Int. J. Syst. Bacteriol.">
        <title>Sphingobacterium antarcticus sp. nov. a Psychrotrophic Bacterium from the Soils of Schirmacher Oasis, Antarctica.</title>
        <authorList>
            <person name="Shivaji S."/>
            <person name="Ray M.K."/>
            <person name="Rao N.S."/>
            <person name="Saiserr L."/>
            <person name="Jagannadham M.V."/>
            <person name="Kumar G.S."/>
            <person name="Reddy G."/>
            <person name="Bhargava P.M."/>
        </authorList>
    </citation>
    <scope>NUCLEOTIDE SEQUENCE [LARGE SCALE GENOMIC DNA]</scope>
    <source>
        <strain evidence="8 9">4BY</strain>
    </source>
</reference>
<protein>
    <submittedName>
        <fullName evidence="8">Carbohydrate-binding protein SusD</fullName>
    </submittedName>
</protein>
<keyword evidence="3" id="KW-0732">Signal</keyword>
<proteinExistence type="inferred from homology"/>
<dbReference type="InterPro" id="IPR011990">
    <property type="entry name" value="TPR-like_helical_dom_sf"/>
</dbReference>
<feature type="domain" description="RagB/SusD" evidence="6">
    <location>
        <begin position="351"/>
        <end position="494"/>
    </location>
</feature>
<sequence length="494" mass="54853">MKNLKYKIIPVLFATMALGSCKKDFLETTPTQQADDATVFATTANAMAALNGIHRSMYRQYDAQDQGGQGSMNINLDMLGDDLVNTAAGNGWYNSTYRWVSHRDANSTTDKFAYKFYYQIIANANNIIEKIGGAEGPEADKNLIKAEALTYRAWAHFMVVQLYAKRYDFAGSNSQPGVPVKTKLDTEHVGRGTVEQVYTQANADIDEAITLFATASASPNKSHFNIKSAKGIKARIALTQGKWTDAAKFASEARTGVELMSNVDYLAGFNSYTNPEWIWGSKQVEDQTTYFFSFFAYMSANYNSSNLRANPKAINSNLYNKLSKTDVRAQLWDPTGENKAFPIPTSASVRAKYMNRKFLVAGATSVGDIVNMRAAEMYLIEAEGLARAGQYGAAQDALYTLAKKRDDAYVKSTKTGNDLIEEIMVQRRVELWGEGFRFTDLKRLNLPLDRSNSNHTVALAQTLSEPAGDARWQWLIPQDEINANKAIEPGDQNP</sequence>
<evidence type="ECO:0000313" key="9">
    <source>
        <dbReference type="Proteomes" id="UP000028007"/>
    </source>
</evidence>
<comment type="caution">
    <text evidence="8">The sequence shown here is derived from an EMBL/GenBank/DDBJ whole genome shotgun (WGS) entry which is preliminary data.</text>
</comment>
<dbReference type="GO" id="GO:0009279">
    <property type="term" value="C:cell outer membrane"/>
    <property type="evidence" value="ECO:0007669"/>
    <property type="project" value="UniProtKB-SubCell"/>
</dbReference>
<evidence type="ECO:0000313" key="8">
    <source>
        <dbReference type="EMBL" id="KEQ31488.1"/>
    </source>
</evidence>
<accession>A0A081PLB5</accession>
<evidence type="ECO:0000256" key="4">
    <source>
        <dbReference type="ARBA" id="ARBA00023136"/>
    </source>
</evidence>
<feature type="domain" description="SusD-like N-terminal" evidence="7">
    <location>
        <begin position="44"/>
        <end position="238"/>
    </location>
</feature>
<dbReference type="Proteomes" id="UP000028007">
    <property type="component" value="Unassembled WGS sequence"/>
</dbReference>